<sequence>MVPFSMVEPVASEQDRTLQGPQGARAGALVSCFWETDIRDSAANTDGRSGNVQVPT</sequence>
<dbReference type="Proteomes" id="UP000054821">
    <property type="component" value="Unassembled WGS sequence"/>
</dbReference>
<feature type="region of interest" description="Disordered" evidence="1">
    <location>
        <begin position="1"/>
        <end position="22"/>
    </location>
</feature>
<dbReference type="AlphaFoldDB" id="A0A2P4ZUC3"/>
<dbReference type="EMBL" id="JPDN02000008">
    <property type="protein sequence ID" value="PON27895.1"/>
    <property type="molecule type" value="Genomic_DNA"/>
</dbReference>
<gene>
    <name evidence="2" type="ORF">TGAM01_v203032</name>
</gene>
<dbReference type="RefSeq" id="XP_024406091.1">
    <property type="nucleotide sequence ID" value="XM_024549113.1"/>
</dbReference>
<evidence type="ECO:0000313" key="3">
    <source>
        <dbReference type="Proteomes" id="UP000054821"/>
    </source>
</evidence>
<comment type="caution">
    <text evidence="2">The sequence shown here is derived from an EMBL/GenBank/DDBJ whole genome shotgun (WGS) entry which is preliminary data.</text>
</comment>
<accession>A0A2P4ZUC3</accession>
<evidence type="ECO:0000313" key="2">
    <source>
        <dbReference type="EMBL" id="PON27895.1"/>
    </source>
</evidence>
<protein>
    <submittedName>
        <fullName evidence="2">Uncharacterized protein</fullName>
    </submittedName>
</protein>
<evidence type="ECO:0000256" key="1">
    <source>
        <dbReference type="SAM" id="MobiDB-lite"/>
    </source>
</evidence>
<organism evidence="2 3">
    <name type="scientific">Trichoderma gamsii</name>
    <dbReference type="NCBI Taxonomy" id="398673"/>
    <lineage>
        <taxon>Eukaryota</taxon>
        <taxon>Fungi</taxon>
        <taxon>Dikarya</taxon>
        <taxon>Ascomycota</taxon>
        <taxon>Pezizomycotina</taxon>
        <taxon>Sordariomycetes</taxon>
        <taxon>Hypocreomycetidae</taxon>
        <taxon>Hypocreales</taxon>
        <taxon>Hypocreaceae</taxon>
        <taxon>Trichoderma</taxon>
    </lineage>
</organism>
<proteinExistence type="predicted"/>
<name>A0A2P4ZUC3_9HYPO</name>
<dbReference type="GeneID" id="36347434"/>
<keyword evidence="3" id="KW-1185">Reference proteome</keyword>
<reference evidence="2 3" key="1">
    <citation type="journal article" date="2016" name="Genome Announc.">
        <title>Draft Whole-Genome Sequence of Trichoderma gamsii T6085, a Promising Biocontrol Agent of Fusarium Head Blight on Wheat.</title>
        <authorList>
            <person name="Baroncelli R."/>
            <person name="Zapparata A."/>
            <person name="Piaggeschi G."/>
            <person name="Sarrocco S."/>
            <person name="Vannacci G."/>
        </authorList>
    </citation>
    <scope>NUCLEOTIDE SEQUENCE [LARGE SCALE GENOMIC DNA]</scope>
    <source>
        <strain evidence="2 3">T6085</strain>
    </source>
</reference>